<feature type="compositionally biased region" description="Basic and acidic residues" evidence="1">
    <location>
        <begin position="745"/>
        <end position="754"/>
    </location>
</feature>
<organism evidence="2 3">
    <name type="scientific">Erinaceus europaeus</name>
    <name type="common">Western European hedgehog</name>
    <dbReference type="NCBI Taxonomy" id="9365"/>
    <lineage>
        <taxon>Eukaryota</taxon>
        <taxon>Metazoa</taxon>
        <taxon>Chordata</taxon>
        <taxon>Craniata</taxon>
        <taxon>Vertebrata</taxon>
        <taxon>Euteleostomi</taxon>
        <taxon>Mammalia</taxon>
        <taxon>Eutheria</taxon>
        <taxon>Laurasiatheria</taxon>
        <taxon>Eulipotyphla</taxon>
        <taxon>Erinaceidae</taxon>
        <taxon>Erinaceinae</taxon>
        <taxon>Erinaceus</taxon>
    </lineage>
</organism>
<feature type="compositionally biased region" description="Polar residues" evidence="1">
    <location>
        <begin position="657"/>
        <end position="668"/>
    </location>
</feature>
<dbReference type="Proteomes" id="UP001652624">
    <property type="component" value="Chromosome 1"/>
</dbReference>
<feature type="compositionally biased region" description="Polar residues" evidence="1">
    <location>
        <begin position="721"/>
        <end position="743"/>
    </location>
</feature>
<feature type="region of interest" description="Disordered" evidence="1">
    <location>
        <begin position="639"/>
        <end position="694"/>
    </location>
</feature>
<feature type="region of interest" description="Disordered" evidence="1">
    <location>
        <begin position="420"/>
        <end position="457"/>
    </location>
</feature>
<proteinExistence type="predicted"/>
<feature type="region of interest" description="Disordered" evidence="1">
    <location>
        <begin position="708"/>
        <end position="791"/>
    </location>
</feature>
<feature type="compositionally biased region" description="Basic and acidic residues" evidence="1">
    <location>
        <begin position="474"/>
        <end position="492"/>
    </location>
</feature>
<protein>
    <submittedName>
        <fullName evidence="3">Coiled-coil domain-containing protein 116</fullName>
    </submittedName>
</protein>
<evidence type="ECO:0000313" key="3">
    <source>
        <dbReference type="RefSeq" id="XP_060050548.1"/>
    </source>
</evidence>
<feature type="region of interest" description="Disordered" evidence="1">
    <location>
        <begin position="343"/>
        <end position="404"/>
    </location>
</feature>
<reference evidence="3" key="2">
    <citation type="submission" date="2025-08" db="UniProtKB">
        <authorList>
            <consortium name="RefSeq"/>
        </authorList>
    </citation>
    <scope>IDENTIFICATION</scope>
</reference>
<feature type="compositionally biased region" description="Low complexity" evidence="1">
    <location>
        <begin position="524"/>
        <end position="536"/>
    </location>
</feature>
<dbReference type="RefSeq" id="XP_060050548.1">
    <property type="nucleotide sequence ID" value="XM_060194565.1"/>
</dbReference>
<name>A0ABM3XP01_ERIEU</name>
<feature type="region of interest" description="Disordered" evidence="1">
    <location>
        <begin position="469"/>
        <end position="539"/>
    </location>
</feature>
<gene>
    <name evidence="3" type="primary">CCDC116</name>
</gene>
<feature type="compositionally biased region" description="Polar residues" evidence="1">
    <location>
        <begin position="343"/>
        <end position="362"/>
    </location>
</feature>
<sequence>MTSCHRHSGYLADDEASRPYVARVQPPKKPLFPEMRQTSRLGFMPHPPPASSAGLVGHYRNSKGPQPFGNFMDFLVEGQVLDSLQTVVEEATERVATMKTDAGMPLVEVLDPLEVPCIGRRVRARPSLSTVHRHRTQPSLCTGYPNNYPSCSSSASDSHSSFTAGWMGSHSRDSDPGTHGLGHLPPIKDRLLLEKNLKRLLRMENKGKALGLSSQRDSLFCDSLGSRTSSQWTSEEPLSWVSGLMRSSSSTPEISEAGPGERDLIFLNREFNKEIKSLLSQPQSCDLHGYSSLREPHRTLDFLAEHHLFPDLQHVVSQAVDKLSHALRHNGCPLFPVFTSKGSEATAEPNTNSTPSIYTNQELLHERKNPRNPIPTSSNLKMVRSKNNKGRGEGKPKEGRSPVASAYVTNRFRLQGTYMEDSKVPRPSPHPWQESPYWDPEVQRPPMSASGLVSSRQRAEPYRGLHITLPSHGIRVEKPSDPTHSITPDRDSPASPCLVSSHFLPKHPQTTMNSSSKGTKKKPQSPTSPISSTTESGVSEPWQNDIINYLTEQATSLLLCKYKYEKDLTKQLGFISFSVIEALMDLFLGLKKVKGSRIRLSSQIDWNCLVKRLEELEHSHQTAQHGAWKGSRPGFHSGSRFGSWLEPHHGSRPGSRHGSQVGSQQTSRHSVEVSKEVSNTEQDETNVEPDGTMQPALQTEVLGAPLEAPLENTPPEEQEPTALSESKLSVSSNTKVDYTQFMQGETKDDRRNSKEASIFPEPNYESEYWPDSQEVEISPSPSSEMDHDDPP</sequence>
<dbReference type="PANTHER" id="PTHR36861">
    <property type="entry name" value="COILED-COIL DOMAIN-CONTAINING PROTEIN 116"/>
    <property type="match status" value="1"/>
</dbReference>
<keyword evidence="2" id="KW-1185">Reference proteome</keyword>
<reference evidence="2" key="1">
    <citation type="submission" date="2025-05" db="UniProtKB">
        <authorList>
            <consortium name="RefSeq"/>
        </authorList>
    </citation>
    <scope>NUCLEOTIDE SEQUENCE [LARGE SCALE GENOMIC DNA]</scope>
</reference>
<feature type="region of interest" description="Disordered" evidence="1">
    <location>
        <begin position="162"/>
        <end position="185"/>
    </location>
</feature>
<evidence type="ECO:0000256" key="1">
    <source>
        <dbReference type="SAM" id="MobiDB-lite"/>
    </source>
</evidence>
<evidence type="ECO:0000313" key="2">
    <source>
        <dbReference type="Proteomes" id="UP001652624"/>
    </source>
</evidence>
<dbReference type="GeneID" id="103125642"/>
<feature type="compositionally biased region" description="Basic and acidic residues" evidence="1">
    <location>
        <begin position="390"/>
        <end position="400"/>
    </location>
</feature>
<accession>A0ABM3XP01</accession>
<dbReference type="PANTHER" id="PTHR36861:SF1">
    <property type="entry name" value="COILED-COIL DOMAIN-CONTAINING PROTEIN 116"/>
    <property type="match status" value="1"/>
</dbReference>
<dbReference type="InterPro" id="IPR031532">
    <property type="entry name" value="DUF4702"/>
</dbReference>
<dbReference type="Pfam" id="PF15774">
    <property type="entry name" value="DUF4702"/>
    <property type="match status" value="1"/>
</dbReference>